<feature type="binding site" evidence="15">
    <location>
        <position position="146"/>
    </location>
    <ligand>
        <name>Mg(2+)</name>
        <dbReference type="ChEBI" id="CHEBI:18420"/>
    </ligand>
</feature>
<gene>
    <name evidence="15 18" type="primary">rnc</name>
    <name evidence="18" type="ORF">RUMGNA_02863</name>
</gene>
<dbReference type="FunFam" id="3.30.160.20:FF:000003">
    <property type="entry name" value="Ribonuclease 3"/>
    <property type="match status" value="1"/>
</dbReference>
<dbReference type="SUPFAM" id="SSF69065">
    <property type="entry name" value="RNase III domain-like"/>
    <property type="match status" value="1"/>
</dbReference>
<evidence type="ECO:0000256" key="10">
    <source>
        <dbReference type="ARBA" id="ARBA00022723"/>
    </source>
</evidence>
<keyword evidence="6 15" id="KW-0698">rRNA processing</keyword>
<evidence type="ECO:0000256" key="6">
    <source>
        <dbReference type="ARBA" id="ARBA00022552"/>
    </source>
</evidence>
<dbReference type="HAMAP" id="MF_00104">
    <property type="entry name" value="RNase_III"/>
    <property type="match status" value="1"/>
</dbReference>
<evidence type="ECO:0000256" key="4">
    <source>
        <dbReference type="ARBA" id="ARBA00011738"/>
    </source>
</evidence>
<dbReference type="GO" id="GO:0042802">
    <property type="term" value="F:identical protein binding"/>
    <property type="evidence" value="ECO:0007669"/>
    <property type="project" value="UniProtKB-ARBA"/>
</dbReference>
<dbReference type="PANTHER" id="PTHR11207:SF0">
    <property type="entry name" value="RIBONUCLEASE 3"/>
    <property type="match status" value="1"/>
</dbReference>
<dbReference type="GO" id="GO:0003725">
    <property type="term" value="F:double-stranded RNA binding"/>
    <property type="evidence" value="ECO:0007669"/>
    <property type="project" value="TreeGrafter"/>
</dbReference>
<dbReference type="SMART" id="SM00358">
    <property type="entry name" value="DSRM"/>
    <property type="match status" value="1"/>
</dbReference>
<evidence type="ECO:0000256" key="3">
    <source>
        <dbReference type="ARBA" id="ARBA00010183"/>
    </source>
</evidence>
<keyword evidence="10 15" id="KW-0479">Metal-binding</keyword>
<keyword evidence="5 15" id="KW-0963">Cytoplasm</keyword>
<evidence type="ECO:0000256" key="7">
    <source>
        <dbReference type="ARBA" id="ARBA00022664"/>
    </source>
</evidence>
<dbReference type="Proteomes" id="UP000004410">
    <property type="component" value="Unassembled WGS sequence"/>
</dbReference>
<dbReference type="AlphaFoldDB" id="A7B5M4"/>
<dbReference type="GO" id="GO:0046872">
    <property type="term" value="F:metal ion binding"/>
    <property type="evidence" value="ECO:0007669"/>
    <property type="project" value="UniProtKB-KW"/>
</dbReference>
<evidence type="ECO:0000256" key="11">
    <source>
        <dbReference type="ARBA" id="ARBA00022759"/>
    </source>
</evidence>
<dbReference type="eggNOG" id="COG0571">
    <property type="taxonomic scope" value="Bacteria"/>
</dbReference>
<comment type="function">
    <text evidence="15">Digests double-stranded RNA. Involved in the processing of primary rRNA transcript to yield the immediate precursors to the large and small rRNAs (23S and 16S). Processes some mRNAs, and tRNAs when they are encoded in the rRNA operon. Processes pre-crRNA and tracrRNA of type II CRISPR loci if present in the organism.</text>
</comment>
<dbReference type="InterPro" id="IPR011907">
    <property type="entry name" value="RNase_III"/>
</dbReference>
<feature type="active site" evidence="15">
    <location>
        <position position="74"/>
    </location>
</feature>
<dbReference type="GO" id="GO:0005737">
    <property type="term" value="C:cytoplasm"/>
    <property type="evidence" value="ECO:0007669"/>
    <property type="project" value="UniProtKB-SubCell"/>
</dbReference>
<dbReference type="InterPro" id="IPR014720">
    <property type="entry name" value="dsRBD_dom"/>
</dbReference>
<dbReference type="PROSITE" id="PS50137">
    <property type="entry name" value="DS_RBD"/>
    <property type="match status" value="1"/>
</dbReference>
<dbReference type="EC" id="3.1.26.3" evidence="15"/>
<evidence type="ECO:0000313" key="19">
    <source>
        <dbReference type="Proteomes" id="UP000004410"/>
    </source>
</evidence>
<keyword evidence="13 15" id="KW-0460">Magnesium</keyword>
<evidence type="ECO:0000256" key="13">
    <source>
        <dbReference type="ARBA" id="ARBA00022842"/>
    </source>
</evidence>
<dbReference type="PaxDb" id="411470-RUMGNA_02863"/>
<comment type="subunit">
    <text evidence="4 15">Homodimer.</text>
</comment>
<dbReference type="Pfam" id="PF00035">
    <property type="entry name" value="dsrm"/>
    <property type="match status" value="1"/>
</dbReference>
<feature type="domain" description="DRBM" evidence="16">
    <location>
        <begin position="181"/>
        <end position="250"/>
    </location>
</feature>
<dbReference type="GO" id="GO:0006364">
    <property type="term" value="P:rRNA processing"/>
    <property type="evidence" value="ECO:0007669"/>
    <property type="project" value="UniProtKB-UniRule"/>
</dbReference>
<dbReference type="SMART" id="SM00535">
    <property type="entry name" value="RIBOc"/>
    <property type="match status" value="1"/>
</dbReference>
<dbReference type="GO" id="GO:0008033">
    <property type="term" value="P:tRNA processing"/>
    <property type="evidence" value="ECO:0007669"/>
    <property type="project" value="UniProtKB-KW"/>
</dbReference>
<comment type="catalytic activity">
    <reaction evidence="1 15">
        <text>Endonucleolytic cleavage to 5'-phosphomonoester.</text>
        <dbReference type="EC" id="3.1.26.3"/>
    </reaction>
</comment>
<feature type="binding site" evidence="15">
    <location>
        <position position="70"/>
    </location>
    <ligand>
        <name>Mg(2+)</name>
        <dbReference type="ChEBI" id="CHEBI:18420"/>
    </ligand>
</feature>
<comment type="caution">
    <text evidence="18">The sequence shown here is derived from an EMBL/GenBank/DDBJ whole genome shotgun (WGS) entry which is preliminary data.</text>
</comment>
<evidence type="ECO:0000313" key="18">
    <source>
        <dbReference type="EMBL" id="EDN76811.1"/>
    </source>
</evidence>
<evidence type="ECO:0000256" key="12">
    <source>
        <dbReference type="ARBA" id="ARBA00022801"/>
    </source>
</evidence>
<evidence type="ECO:0000256" key="14">
    <source>
        <dbReference type="ARBA" id="ARBA00022884"/>
    </source>
</evidence>
<name>A7B5M4_MEDG7</name>
<reference evidence="18 19" key="2">
    <citation type="submission" date="2007-06" db="EMBL/GenBank/DDBJ databases">
        <title>Draft genome sequence of Ruminococcus gnavus (ATCC 29149).</title>
        <authorList>
            <person name="Sudarsanam P."/>
            <person name="Ley R."/>
            <person name="Guruge J."/>
            <person name="Turnbaugh P.J."/>
            <person name="Mahowald M."/>
            <person name="Liep D."/>
            <person name="Gordon J."/>
        </authorList>
    </citation>
    <scope>NUCLEOTIDE SEQUENCE [LARGE SCALE GENOMIC DNA]</scope>
    <source>
        <strain evidence="18 19">ATCC 29149</strain>
    </source>
</reference>
<feature type="binding site" evidence="15">
    <location>
        <position position="143"/>
    </location>
    <ligand>
        <name>Mg(2+)</name>
        <dbReference type="ChEBI" id="CHEBI:18420"/>
    </ligand>
</feature>
<dbReference type="InterPro" id="IPR036389">
    <property type="entry name" value="RNase_III_sf"/>
</dbReference>
<reference evidence="18 19" key="1">
    <citation type="submission" date="2007-04" db="EMBL/GenBank/DDBJ databases">
        <authorList>
            <person name="Fulton L."/>
            <person name="Clifton S."/>
            <person name="Fulton B."/>
            <person name="Xu J."/>
            <person name="Minx P."/>
            <person name="Pepin K.H."/>
            <person name="Johnson M."/>
            <person name="Thiruvilangam P."/>
            <person name="Bhonagiri V."/>
            <person name="Nash W.E."/>
            <person name="Mardis E.R."/>
            <person name="Wilson R.K."/>
        </authorList>
    </citation>
    <scope>NUCLEOTIDE SEQUENCE [LARGE SCALE GENOMIC DNA]</scope>
    <source>
        <strain evidence="18 19">ATCC 29149</strain>
    </source>
</reference>
<keyword evidence="7 15" id="KW-0507">mRNA processing</keyword>
<dbReference type="FunFam" id="1.10.1520.10:FF:000001">
    <property type="entry name" value="Ribonuclease 3"/>
    <property type="match status" value="1"/>
</dbReference>
<keyword evidence="9 15" id="KW-0540">Nuclease</keyword>
<sequence>MILSRTQTVLFRPEQKVLDKGKNMKKNLKELEKKIGYEFQDFSLLEQAMMHSSYTNEKHLEKYHCNERLEFLGDAVLELVSSEFLFLESPKVSEGKLTKTRASMVCEPSLAFCAREIELGSYLLLGKGEEATGGRQRPSVTSDAMEALIGAIYLDGGFTNAKEFIHRFILTDLENKKLFYDSKTILQEIVQADMEEGISYHLIKEEGPDHNKSFTVEVKIGETVYGTGSGRTKKAAEQEAAYKAILKLKKQN</sequence>
<dbReference type="NCBIfam" id="TIGR02191">
    <property type="entry name" value="RNaseIII"/>
    <property type="match status" value="1"/>
</dbReference>
<evidence type="ECO:0000256" key="1">
    <source>
        <dbReference type="ARBA" id="ARBA00000109"/>
    </source>
</evidence>
<dbReference type="PROSITE" id="PS50142">
    <property type="entry name" value="RNASE_3_2"/>
    <property type="match status" value="1"/>
</dbReference>
<dbReference type="CDD" id="cd10845">
    <property type="entry name" value="DSRM_RNAse_III_family"/>
    <property type="match status" value="1"/>
</dbReference>
<dbReference type="GO" id="GO:0019843">
    <property type="term" value="F:rRNA binding"/>
    <property type="evidence" value="ECO:0007669"/>
    <property type="project" value="UniProtKB-KW"/>
</dbReference>
<dbReference type="Gene3D" id="3.30.160.20">
    <property type="match status" value="1"/>
</dbReference>
<dbReference type="PANTHER" id="PTHR11207">
    <property type="entry name" value="RIBONUCLEASE III"/>
    <property type="match status" value="1"/>
</dbReference>
<dbReference type="CDD" id="cd00593">
    <property type="entry name" value="RIBOc"/>
    <property type="match status" value="1"/>
</dbReference>
<dbReference type="SUPFAM" id="SSF54768">
    <property type="entry name" value="dsRNA-binding domain-like"/>
    <property type="match status" value="1"/>
</dbReference>
<dbReference type="InterPro" id="IPR000999">
    <property type="entry name" value="RNase_III_dom"/>
</dbReference>
<proteinExistence type="inferred from homology"/>
<keyword evidence="15" id="KW-0699">rRNA-binding</keyword>
<feature type="domain" description="RNase III" evidence="17">
    <location>
        <begin position="28"/>
        <end position="157"/>
    </location>
</feature>
<comment type="similarity">
    <text evidence="3">Belongs to the ribonuclease III family.</text>
</comment>
<protein>
    <recommendedName>
        <fullName evidence="15">Ribonuclease 3</fullName>
        <ecNumber evidence="15">3.1.26.3</ecNumber>
    </recommendedName>
    <alternativeName>
        <fullName evidence="15">Ribonuclease III</fullName>
        <shortName evidence="15">RNase III</shortName>
    </alternativeName>
</protein>
<dbReference type="PROSITE" id="PS00517">
    <property type="entry name" value="RNASE_3_1"/>
    <property type="match status" value="1"/>
</dbReference>
<dbReference type="Gene3D" id="1.10.1520.10">
    <property type="entry name" value="Ribonuclease III domain"/>
    <property type="match status" value="1"/>
</dbReference>
<keyword evidence="14 15" id="KW-0694">RNA-binding</keyword>
<dbReference type="Pfam" id="PF14622">
    <property type="entry name" value="Ribonucleas_3_3"/>
    <property type="match status" value="1"/>
</dbReference>
<evidence type="ECO:0000259" key="16">
    <source>
        <dbReference type="PROSITE" id="PS50137"/>
    </source>
</evidence>
<organism evidence="18 19">
    <name type="scientific">Mediterraneibacter gnavus (strain ATCC 29149 / DSM 114966 / JCM 6515 / VPI C7-9)</name>
    <name type="common">Ruminococcus gnavus</name>
    <dbReference type="NCBI Taxonomy" id="411470"/>
    <lineage>
        <taxon>Bacteria</taxon>
        <taxon>Bacillati</taxon>
        <taxon>Bacillota</taxon>
        <taxon>Clostridia</taxon>
        <taxon>Lachnospirales</taxon>
        <taxon>Lachnospiraceae</taxon>
        <taxon>Mediterraneibacter</taxon>
    </lineage>
</organism>
<keyword evidence="8 15" id="KW-0819">tRNA processing</keyword>
<feature type="active site" evidence="15">
    <location>
        <position position="146"/>
    </location>
</feature>
<accession>A7B5M4</accession>
<comment type="cofactor">
    <cofactor evidence="15">
        <name>Mg(2+)</name>
        <dbReference type="ChEBI" id="CHEBI:18420"/>
    </cofactor>
</comment>
<dbReference type="GO" id="GO:0004525">
    <property type="term" value="F:ribonuclease III activity"/>
    <property type="evidence" value="ECO:0007669"/>
    <property type="project" value="UniProtKB-UniRule"/>
</dbReference>
<comment type="subcellular location">
    <subcellularLocation>
        <location evidence="2 15">Cytoplasm</location>
    </subcellularLocation>
</comment>
<evidence type="ECO:0000256" key="8">
    <source>
        <dbReference type="ARBA" id="ARBA00022694"/>
    </source>
</evidence>
<evidence type="ECO:0000256" key="5">
    <source>
        <dbReference type="ARBA" id="ARBA00022490"/>
    </source>
</evidence>
<dbReference type="GO" id="GO:0006397">
    <property type="term" value="P:mRNA processing"/>
    <property type="evidence" value="ECO:0007669"/>
    <property type="project" value="UniProtKB-UniRule"/>
</dbReference>
<evidence type="ECO:0000259" key="17">
    <source>
        <dbReference type="PROSITE" id="PS50142"/>
    </source>
</evidence>
<keyword evidence="11 15" id="KW-0255">Endonuclease</keyword>
<evidence type="ECO:0000256" key="2">
    <source>
        <dbReference type="ARBA" id="ARBA00004496"/>
    </source>
</evidence>
<dbReference type="GO" id="GO:0010468">
    <property type="term" value="P:regulation of gene expression"/>
    <property type="evidence" value="ECO:0007669"/>
    <property type="project" value="TreeGrafter"/>
</dbReference>
<keyword evidence="12 15" id="KW-0378">Hydrolase</keyword>
<evidence type="ECO:0000256" key="15">
    <source>
        <dbReference type="HAMAP-Rule" id="MF_00104"/>
    </source>
</evidence>
<evidence type="ECO:0000256" key="9">
    <source>
        <dbReference type="ARBA" id="ARBA00022722"/>
    </source>
</evidence>
<dbReference type="EMBL" id="AAYG02000022">
    <property type="protein sequence ID" value="EDN76811.1"/>
    <property type="molecule type" value="Genomic_DNA"/>
</dbReference>